<evidence type="ECO:0000313" key="1">
    <source>
        <dbReference type="EMBL" id="OGN00194.1"/>
    </source>
</evidence>
<organism evidence="1 2">
    <name type="scientific">Candidatus Yanofskybacteria bacterium RIFCSPHIGHO2_01_FULL_39_8b</name>
    <dbReference type="NCBI Taxonomy" id="1802659"/>
    <lineage>
        <taxon>Bacteria</taxon>
        <taxon>Candidatus Yanofskyibacteriota</taxon>
    </lineage>
</organism>
<dbReference type="EMBL" id="MGIZ01000001">
    <property type="protein sequence ID" value="OGN00194.1"/>
    <property type="molecule type" value="Genomic_DNA"/>
</dbReference>
<protein>
    <submittedName>
        <fullName evidence="1">Uncharacterized protein</fullName>
    </submittedName>
</protein>
<accession>A0A1F8EH92</accession>
<evidence type="ECO:0000313" key="2">
    <source>
        <dbReference type="Proteomes" id="UP000177594"/>
    </source>
</evidence>
<comment type="caution">
    <text evidence="1">The sequence shown here is derived from an EMBL/GenBank/DDBJ whole genome shotgun (WGS) entry which is preliminary data.</text>
</comment>
<dbReference type="AlphaFoldDB" id="A0A1F8EH92"/>
<gene>
    <name evidence="1" type="ORF">A2817_03525</name>
</gene>
<sequence length="150" mass="17348">MKRSNLFVAGLVSAVLFFILPFLAYGQISSEPVMPDYTKWEKLDSRNYTAVLNGKDIELLEEFYQITDFVNLKRNSVNLIYNDANNPWLALHIEETGEKQSGGGIATKETHTYIFENKNGKWAFIEDLSSMQNISEFNNFLKNKYNLEFK</sequence>
<proteinExistence type="predicted"/>
<dbReference type="Proteomes" id="UP000177594">
    <property type="component" value="Unassembled WGS sequence"/>
</dbReference>
<reference evidence="1 2" key="1">
    <citation type="journal article" date="2016" name="Nat. Commun.">
        <title>Thousands of microbial genomes shed light on interconnected biogeochemical processes in an aquifer system.</title>
        <authorList>
            <person name="Anantharaman K."/>
            <person name="Brown C.T."/>
            <person name="Hug L.A."/>
            <person name="Sharon I."/>
            <person name="Castelle C.J."/>
            <person name="Probst A.J."/>
            <person name="Thomas B.C."/>
            <person name="Singh A."/>
            <person name="Wilkins M.J."/>
            <person name="Karaoz U."/>
            <person name="Brodie E.L."/>
            <person name="Williams K.H."/>
            <person name="Hubbard S.S."/>
            <person name="Banfield J.F."/>
        </authorList>
    </citation>
    <scope>NUCLEOTIDE SEQUENCE [LARGE SCALE GENOMIC DNA]</scope>
</reference>
<name>A0A1F8EH92_9BACT</name>